<keyword evidence="1" id="KW-1133">Transmembrane helix</keyword>
<organism evidence="2">
    <name type="scientific">Pithovirus LCDPAC01</name>
    <dbReference type="NCBI Taxonomy" id="2506600"/>
    <lineage>
        <taxon>Viruses</taxon>
        <taxon>Pithoviruses</taxon>
    </lineage>
</organism>
<keyword evidence="1" id="KW-0472">Membrane</keyword>
<feature type="transmembrane region" description="Helical" evidence="1">
    <location>
        <begin position="124"/>
        <end position="145"/>
    </location>
</feature>
<evidence type="ECO:0008006" key="3">
    <source>
        <dbReference type="Google" id="ProtNLM"/>
    </source>
</evidence>
<gene>
    <name evidence="2" type="ORF">LCDPAC01_01090</name>
</gene>
<feature type="transmembrane region" description="Helical" evidence="1">
    <location>
        <begin position="157"/>
        <end position="175"/>
    </location>
</feature>
<evidence type="ECO:0000313" key="2">
    <source>
        <dbReference type="EMBL" id="QBK84628.1"/>
    </source>
</evidence>
<evidence type="ECO:0000256" key="1">
    <source>
        <dbReference type="SAM" id="Phobius"/>
    </source>
</evidence>
<name>A0A481YMS6_9VIRU</name>
<sequence>MRKSNQISRELLNIDTDTLSPDGEIRYTKTQVKILRKIYLAASVGWVFLVNKYKMISGTGDKVEVALLFIPIVVFTISYIYMETVSRAVEAYMFKANLLTIGLIVALPLLKWVRNTSSVSKGMFTKLVSTGVIFSMLGLIDIWIPHTKLCYMKHLKSILQTTAIVLLIYGLYKFFVDTC</sequence>
<keyword evidence="1" id="KW-0812">Transmembrane</keyword>
<feature type="transmembrane region" description="Helical" evidence="1">
    <location>
        <begin position="65"/>
        <end position="82"/>
    </location>
</feature>
<accession>A0A481YMS6</accession>
<protein>
    <recommendedName>
        <fullName evidence="3">Transmembrane protein</fullName>
    </recommendedName>
</protein>
<feature type="transmembrane region" description="Helical" evidence="1">
    <location>
        <begin position="94"/>
        <end position="112"/>
    </location>
</feature>
<proteinExistence type="predicted"/>
<reference evidence="2" key="1">
    <citation type="journal article" date="2019" name="MBio">
        <title>Virus Genomes from Deep Sea Sediments Expand the Ocean Megavirome and Support Independent Origins of Viral Gigantism.</title>
        <authorList>
            <person name="Backstrom D."/>
            <person name="Yutin N."/>
            <person name="Jorgensen S.L."/>
            <person name="Dharamshi J."/>
            <person name="Homa F."/>
            <person name="Zaremba-Niedwiedzka K."/>
            <person name="Spang A."/>
            <person name="Wolf Y.I."/>
            <person name="Koonin E.V."/>
            <person name="Ettema T.J."/>
        </authorList>
    </citation>
    <scope>NUCLEOTIDE SEQUENCE</scope>
</reference>
<dbReference type="EMBL" id="MK500281">
    <property type="protein sequence ID" value="QBK84628.1"/>
    <property type="molecule type" value="Genomic_DNA"/>
</dbReference>